<sequence length="657" mass="74415">MRQKRKDVILIIILIAVIFAILIYSGTTDSVKIISSEKEKVTFNQRERALIREKKTITLRIDERLSYFDTGFLEDYLNSVLDVSGLRVRITDNPKNADAALAVVDEALREQEKNMDFTSPLFQVEGSLFVRTDADTSRRLDGICLKGMLTDEEKRALSYNGQSIRLKEADSVREVVALAEEEGADCILGDQTAVVSVLKEKGILQQYEDINTDFTKQNVCILIEATNPFLYSIVNKSIQCADRKQLMVQAQEKWFGISEPLVEDSRYGDMAALLLIVFAAVFCTFFVYYQSNKNLYSELTERMKQLVASKQEMQTTFNSVSYYMAELTPEGVILDINRAFLNYVNRECMGKDITEVLQFPRKMREELQEMLRYTGNTGKRASREITMKRQILEVNVFPIMSPKGEVEKLLFMASDVTGVRMAERQMLQDNKMIAVGQLAAGVAHEIRNPLGVIRNYCYVLKTMKDENSQAQAVQAIEKSVDTAGNIIDNLLNFSRVSSKVKEEVPIVEHINSVISLNKGLIKKKQIFISVQCEEDFPVRMAVESFDIILINLVSNAIDAMDQNGKLMVRVQRREGEFCVEVSDTGTGIEEDILDDIFNPFFTTKRTTEGNGLGLYIVYNEIQKMNGQIKVTSKVGAGTTFRVILPLGMEDADEQRKL</sequence>
<dbReference type="PANTHER" id="PTHR43065">
    <property type="entry name" value="SENSOR HISTIDINE KINASE"/>
    <property type="match status" value="1"/>
</dbReference>
<dbReference type="SUPFAM" id="SSF47384">
    <property type="entry name" value="Homodimeric domain of signal transducing histidine kinase"/>
    <property type="match status" value="1"/>
</dbReference>
<dbReference type="SUPFAM" id="SSF55874">
    <property type="entry name" value="ATPase domain of HSP90 chaperone/DNA topoisomerase II/histidine kinase"/>
    <property type="match status" value="1"/>
</dbReference>
<keyword evidence="4" id="KW-0808">Transferase</keyword>
<dbReference type="Pfam" id="PF02518">
    <property type="entry name" value="HATPase_c"/>
    <property type="match status" value="1"/>
</dbReference>
<dbReference type="Gene3D" id="3.30.565.10">
    <property type="entry name" value="Histidine kinase-like ATPase, C-terminal domain"/>
    <property type="match status" value="1"/>
</dbReference>
<dbReference type="InterPro" id="IPR036097">
    <property type="entry name" value="HisK_dim/P_sf"/>
</dbReference>
<keyword evidence="9" id="KW-0472">Membrane</keyword>
<dbReference type="AlphaFoldDB" id="A0A923NP51"/>
<keyword evidence="5" id="KW-0547">Nucleotide-binding</keyword>
<dbReference type="RefSeq" id="WP_187303785.1">
    <property type="nucleotide sequence ID" value="NZ_JACRYT010000017.1"/>
</dbReference>
<evidence type="ECO:0000256" key="6">
    <source>
        <dbReference type="ARBA" id="ARBA00022777"/>
    </source>
</evidence>
<dbReference type="InterPro" id="IPR013656">
    <property type="entry name" value="PAS_4"/>
</dbReference>
<dbReference type="InterPro" id="IPR035965">
    <property type="entry name" value="PAS-like_dom_sf"/>
</dbReference>
<dbReference type="InterPro" id="IPR003661">
    <property type="entry name" value="HisK_dim/P_dom"/>
</dbReference>
<dbReference type="Gene3D" id="3.40.190.10">
    <property type="entry name" value="Periplasmic binding protein-like II"/>
    <property type="match status" value="2"/>
</dbReference>
<dbReference type="SUPFAM" id="SSF53850">
    <property type="entry name" value="Periplasmic binding protein-like II"/>
    <property type="match status" value="1"/>
</dbReference>
<dbReference type="Gene3D" id="3.30.450.20">
    <property type="entry name" value="PAS domain"/>
    <property type="match status" value="1"/>
</dbReference>
<dbReference type="PRINTS" id="PR00344">
    <property type="entry name" value="BCTRLSENSOR"/>
</dbReference>
<proteinExistence type="predicted"/>
<dbReference type="PROSITE" id="PS50109">
    <property type="entry name" value="HIS_KIN"/>
    <property type="match status" value="1"/>
</dbReference>
<evidence type="ECO:0000256" key="4">
    <source>
        <dbReference type="ARBA" id="ARBA00022679"/>
    </source>
</evidence>
<keyword evidence="8" id="KW-0902">Two-component regulatory system</keyword>
<dbReference type="EC" id="2.7.13.3" evidence="2"/>
<evidence type="ECO:0000256" key="3">
    <source>
        <dbReference type="ARBA" id="ARBA00022553"/>
    </source>
</evidence>
<keyword evidence="9" id="KW-0812">Transmembrane</keyword>
<evidence type="ECO:0000256" key="8">
    <source>
        <dbReference type="ARBA" id="ARBA00023012"/>
    </source>
</evidence>
<name>A0A923NP51_9FIRM</name>
<evidence type="ECO:0000256" key="7">
    <source>
        <dbReference type="ARBA" id="ARBA00022840"/>
    </source>
</evidence>
<feature type="transmembrane region" description="Helical" evidence="9">
    <location>
        <begin position="7"/>
        <end position="26"/>
    </location>
</feature>
<dbReference type="EMBL" id="JACRYT010000017">
    <property type="protein sequence ID" value="MBC6680687.1"/>
    <property type="molecule type" value="Genomic_DNA"/>
</dbReference>
<keyword evidence="9" id="KW-1133">Transmembrane helix</keyword>
<dbReference type="SUPFAM" id="SSF55785">
    <property type="entry name" value="PYP-like sensor domain (PAS domain)"/>
    <property type="match status" value="1"/>
</dbReference>
<evidence type="ECO:0000256" key="1">
    <source>
        <dbReference type="ARBA" id="ARBA00000085"/>
    </source>
</evidence>
<keyword evidence="7" id="KW-0067">ATP-binding</keyword>
<dbReference type="InterPro" id="IPR005467">
    <property type="entry name" value="His_kinase_dom"/>
</dbReference>
<accession>A0A923NP51</accession>
<evidence type="ECO:0000256" key="9">
    <source>
        <dbReference type="SAM" id="Phobius"/>
    </source>
</evidence>
<dbReference type="Pfam" id="PF00512">
    <property type="entry name" value="HisKA"/>
    <property type="match status" value="1"/>
</dbReference>
<comment type="caution">
    <text evidence="11">The sequence shown here is derived from an EMBL/GenBank/DDBJ whole genome shotgun (WGS) entry which is preliminary data.</text>
</comment>
<dbReference type="Pfam" id="PF08448">
    <property type="entry name" value="PAS_4"/>
    <property type="match status" value="1"/>
</dbReference>
<evidence type="ECO:0000313" key="11">
    <source>
        <dbReference type="EMBL" id="MBC6680687.1"/>
    </source>
</evidence>
<keyword evidence="3" id="KW-0597">Phosphoprotein</keyword>
<dbReference type="CDD" id="cd00130">
    <property type="entry name" value="PAS"/>
    <property type="match status" value="1"/>
</dbReference>
<evidence type="ECO:0000256" key="2">
    <source>
        <dbReference type="ARBA" id="ARBA00012438"/>
    </source>
</evidence>
<feature type="transmembrane region" description="Helical" evidence="9">
    <location>
        <begin position="270"/>
        <end position="289"/>
    </location>
</feature>
<evidence type="ECO:0000259" key="10">
    <source>
        <dbReference type="PROSITE" id="PS50109"/>
    </source>
</evidence>
<dbReference type="CDD" id="cd00082">
    <property type="entry name" value="HisKA"/>
    <property type="match status" value="1"/>
</dbReference>
<dbReference type="SMART" id="SM00387">
    <property type="entry name" value="HATPase_c"/>
    <property type="match status" value="1"/>
</dbReference>
<evidence type="ECO:0000313" key="12">
    <source>
        <dbReference type="Proteomes" id="UP000602647"/>
    </source>
</evidence>
<feature type="domain" description="Histidine kinase" evidence="10">
    <location>
        <begin position="441"/>
        <end position="648"/>
    </location>
</feature>
<dbReference type="Gene3D" id="1.10.287.130">
    <property type="match status" value="1"/>
</dbReference>
<gene>
    <name evidence="11" type="ORF">H9L42_12735</name>
</gene>
<dbReference type="GO" id="GO:0000155">
    <property type="term" value="F:phosphorelay sensor kinase activity"/>
    <property type="evidence" value="ECO:0007669"/>
    <property type="project" value="InterPro"/>
</dbReference>
<organism evidence="11 12">
    <name type="scientific">Zhenpiania hominis</name>
    <dbReference type="NCBI Taxonomy" id="2763644"/>
    <lineage>
        <taxon>Bacteria</taxon>
        <taxon>Bacillati</taxon>
        <taxon>Bacillota</taxon>
        <taxon>Clostridia</taxon>
        <taxon>Peptostreptococcales</taxon>
        <taxon>Anaerovoracaceae</taxon>
        <taxon>Zhenpiania</taxon>
    </lineage>
</organism>
<dbReference type="PANTHER" id="PTHR43065:SF10">
    <property type="entry name" value="PEROXIDE STRESS-ACTIVATED HISTIDINE KINASE MAK3"/>
    <property type="match status" value="1"/>
</dbReference>
<comment type="catalytic activity">
    <reaction evidence="1">
        <text>ATP + protein L-histidine = ADP + protein N-phospho-L-histidine.</text>
        <dbReference type="EC" id="2.7.13.3"/>
    </reaction>
</comment>
<dbReference type="SMART" id="SM00388">
    <property type="entry name" value="HisKA"/>
    <property type="match status" value="1"/>
</dbReference>
<dbReference type="InterPro" id="IPR003594">
    <property type="entry name" value="HATPase_dom"/>
</dbReference>
<reference evidence="11" key="1">
    <citation type="submission" date="2020-08" db="EMBL/GenBank/DDBJ databases">
        <title>Genome public.</title>
        <authorList>
            <person name="Liu C."/>
            <person name="Sun Q."/>
        </authorList>
    </citation>
    <scope>NUCLEOTIDE SEQUENCE</scope>
    <source>
        <strain evidence="11">BX12</strain>
    </source>
</reference>
<evidence type="ECO:0000256" key="5">
    <source>
        <dbReference type="ARBA" id="ARBA00022741"/>
    </source>
</evidence>
<dbReference type="InterPro" id="IPR004358">
    <property type="entry name" value="Sig_transdc_His_kin-like_C"/>
</dbReference>
<keyword evidence="6" id="KW-0418">Kinase</keyword>
<dbReference type="InterPro" id="IPR000014">
    <property type="entry name" value="PAS"/>
</dbReference>
<keyword evidence="12" id="KW-1185">Reference proteome</keyword>
<dbReference type="GO" id="GO:0005524">
    <property type="term" value="F:ATP binding"/>
    <property type="evidence" value="ECO:0007669"/>
    <property type="project" value="UniProtKB-KW"/>
</dbReference>
<protein>
    <recommendedName>
        <fullName evidence="2">histidine kinase</fullName>
        <ecNumber evidence="2">2.7.13.3</ecNumber>
    </recommendedName>
</protein>
<dbReference type="InterPro" id="IPR036890">
    <property type="entry name" value="HATPase_C_sf"/>
</dbReference>
<dbReference type="Proteomes" id="UP000602647">
    <property type="component" value="Unassembled WGS sequence"/>
</dbReference>